<accession>A0A5J4TXZ9</accession>
<proteinExistence type="predicted"/>
<comment type="caution">
    <text evidence="2">The sequence shown here is derived from an EMBL/GenBank/DDBJ whole genome shotgun (WGS) entry which is preliminary data.</text>
</comment>
<dbReference type="AlphaFoldDB" id="A0A5J4TXZ9"/>
<reference evidence="2 3" key="1">
    <citation type="submission" date="2019-03" db="EMBL/GenBank/DDBJ databases">
        <title>Single cell metagenomics reveals metabolic interactions within the superorganism composed of flagellate Streblomastix strix and complex community of Bacteroidetes bacteria on its surface.</title>
        <authorList>
            <person name="Treitli S.C."/>
            <person name="Kolisko M."/>
            <person name="Husnik F."/>
            <person name="Keeling P."/>
            <person name="Hampl V."/>
        </authorList>
    </citation>
    <scope>NUCLEOTIDE SEQUENCE [LARGE SCALE GENOMIC DNA]</scope>
    <source>
        <strain evidence="2">ST1C</strain>
    </source>
</reference>
<sequence>MIDQGLSVYAKKKPRTEEEQLNQPKKQKKYISNKELKSTLKAQSKLKKQTSRQSRTKPQDKKSFCITCTGNNQPTADCKCPVYASGTNTKTKCVEDKTPSTADCTTITKETPKEDCLSPDKTDKDTCEADSRIKLKKTFVHLGQFV</sequence>
<name>A0A5J4TXZ9_9EUKA</name>
<evidence type="ECO:0000313" key="2">
    <source>
        <dbReference type="EMBL" id="KAA6363194.1"/>
    </source>
</evidence>
<feature type="region of interest" description="Disordered" evidence="1">
    <location>
        <begin position="1"/>
        <end position="62"/>
    </location>
</feature>
<protein>
    <submittedName>
        <fullName evidence="2">Uncharacterized protein</fullName>
    </submittedName>
</protein>
<evidence type="ECO:0000313" key="3">
    <source>
        <dbReference type="Proteomes" id="UP000324800"/>
    </source>
</evidence>
<evidence type="ECO:0000256" key="1">
    <source>
        <dbReference type="SAM" id="MobiDB-lite"/>
    </source>
</evidence>
<dbReference type="Proteomes" id="UP000324800">
    <property type="component" value="Unassembled WGS sequence"/>
</dbReference>
<organism evidence="2 3">
    <name type="scientific">Streblomastix strix</name>
    <dbReference type="NCBI Taxonomy" id="222440"/>
    <lineage>
        <taxon>Eukaryota</taxon>
        <taxon>Metamonada</taxon>
        <taxon>Preaxostyla</taxon>
        <taxon>Oxymonadida</taxon>
        <taxon>Streblomastigidae</taxon>
        <taxon>Streblomastix</taxon>
    </lineage>
</organism>
<gene>
    <name evidence="2" type="ORF">EZS28_041280</name>
</gene>
<dbReference type="EMBL" id="SNRW01023222">
    <property type="protein sequence ID" value="KAA6363194.1"/>
    <property type="molecule type" value="Genomic_DNA"/>
</dbReference>